<comment type="caution">
    <text evidence="2">The sequence shown here is derived from an EMBL/GenBank/DDBJ whole genome shotgun (WGS) entry which is preliminary data.</text>
</comment>
<gene>
    <name evidence="2" type="ORF">Pmani_037119</name>
</gene>
<sequence>MRLMRMGRITGEVIVSSPKCVVVVVVVVSEESRDVSPEEPVFVSGVFVVHTALSQPTSHPPVHCGGGGGGKCSEDWL</sequence>
<protein>
    <submittedName>
        <fullName evidence="2">Uncharacterized protein</fullName>
    </submittedName>
</protein>
<dbReference type="Proteomes" id="UP001292094">
    <property type="component" value="Unassembled WGS sequence"/>
</dbReference>
<evidence type="ECO:0000256" key="1">
    <source>
        <dbReference type="SAM" id="MobiDB-lite"/>
    </source>
</evidence>
<accession>A0AAE1NGZ1</accession>
<evidence type="ECO:0000313" key="3">
    <source>
        <dbReference type="Proteomes" id="UP001292094"/>
    </source>
</evidence>
<reference evidence="2" key="1">
    <citation type="submission" date="2023-11" db="EMBL/GenBank/DDBJ databases">
        <title>Genome assemblies of two species of porcelain crab, Petrolisthes cinctipes and Petrolisthes manimaculis (Anomura: Porcellanidae).</title>
        <authorList>
            <person name="Angst P."/>
        </authorList>
    </citation>
    <scope>NUCLEOTIDE SEQUENCE</scope>
    <source>
        <strain evidence="2">PB745_02</strain>
        <tissue evidence="2">Gill</tissue>
    </source>
</reference>
<dbReference type="EMBL" id="JAWZYT010005655">
    <property type="protein sequence ID" value="KAK4289944.1"/>
    <property type="molecule type" value="Genomic_DNA"/>
</dbReference>
<name>A0AAE1NGZ1_9EUCA</name>
<feature type="region of interest" description="Disordered" evidence="1">
    <location>
        <begin position="56"/>
        <end position="77"/>
    </location>
</feature>
<dbReference type="AlphaFoldDB" id="A0AAE1NGZ1"/>
<organism evidence="2 3">
    <name type="scientific">Petrolisthes manimaculis</name>
    <dbReference type="NCBI Taxonomy" id="1843537"/>
    <lineage>
        <taxon>Eukaryota</taxon>
        <taxon>Metazoa</taxon>
        <taxon>Ecdysozoa</taxon>
        <taxon>Arthropoda</taxon>
        <taxon>Crustacea</taxon>
        <taxon>Multicrustacea</taxon>
        <taxon>Malacostraca</taxon>
        <taxon>Eumalacostraca</taxon>
        <taxon>Eucarida</taxon>
        <taxon>Decapoda</taxon>
        <taxon>Pleocyemata</taxon>
        <taxon>Anomura</taxon>
        <taxon>Galatheoidea</taxon>
        <taxon>Porcellanidae</taxon>
        <taxon>Petrolisthes</taxon>
    </lineage>
</organism>
<evidence type="ECO:0000313" key="2">
    <source>
        <dbReference type="EMBL" id="KAK4289944.1"/>
    </source>
</evidence>
<keyword evidence="3" id="KW-1185">Reference proteome</keyword>
<proteinExistence type="predicted"/>